<dbReference type="InterPro" id="IPR012677">
    <property type="entry name" value="Nucleotide-bd_a/b_plait_sf"/>
</dbReference>
<evidence type="ECO:0000256" key="7">
    <source>
        <dbReference type="RuleBase" id="RU003934"/>
    </source>
</evidence>
<dbReference type="InterPro" id="IPR001014">
    <property type="entry name" value="Ribosomal_uL23_CS"/>
</dbReference>
<keyword evidence="3 6" id="KW-0694">RNA-binding</keyword>
<accession>A0A2M7XHL1</accession>
<sequence length="160" mass="18637">MGFLDRFKKEKENVQAEGVRKDLHLKTKQKPQEDKQQVKNLVPEDVKKTSSKKIEKKSKKQNSEYRCEGILLRPHLTEKTAILASLGKYVFLVHPKANKIQIKEAIRINYGVKPETIRIENTYKKIIHFRRIKGVQSSFKKAIITLAKGEKMEVFETKMS</sequence>
<reference evidence="10" key="1">
    <citation type="submission" date="2017-09" db="EMBL/GenBank/DDBJ databases">
        <title>Depth-based differentiation of microbial function through sediment-hosted aquifers and enrichment of novel symbionts in the deep terrestrial subsurface.</title>
        <authorList>
            <person name="Probst A.J."/>
            <person name="Ladd B."/>
            <person name="Jarett J.K."/>
            <person name="Geller-Mcgrath D.E."/>
            <person name="Sieber C.M.K."/>
            <person name="Emerson J.B."/>
            <person name="Anantharaman K."/>
            <person name="Thomas B.C."/>
            <person name="Malmstrom R."/>
            <person name="Stieglmeier M."/>
            <person name="Klingl A."/>
            <person name="Woyke T."/>
            <person name="Ryan C.M."/>
            <person name="Banfield J.F."/>
        </authorList>
    </citation>
    <scope>NUCLEOTIDE SEQUENCE [LARGE SCALE GENOMIC DNA]</scope>
</reference>
<evidence type="ECO:0000256" key="1">
    <source>
        <dbReference type="ARBA" id="ARBA00006700"/>
    </source>
</evidence>
<feature type="region of interest" description="Disordered" evidence="8">
    <location>
        <begin position="18"/>
        <end position="60"/>
    </location>
</feature>
<dbReference type="InterPro" id="IPR013025">
    <property type="entry name" value="Ribosomal_uL23-like"/>
</dbReference>
<comment type="subunit">
    <text evidence="6">Part of the 50S ribosomal subunit. Contacts protein L29, and trigger factor when it is bound to the ribosome.</text>
</comment>
<evidence type="ECO:0000313" key="9">
    <source>
        <dbReference type="EMBL" id="PJA47354.1"/>
    </source>
</evidence>
<dbReference type="GO" id="GO:0003735">
    <property type="term" value="F:structural constituent of ribosome"/>
    <property type="evidence" value="ECO:0007669"/>
    <property type="project" value="InterPro"/>
</dbReference>
<evidence type="ECO:0000256" key="2">
    <source>
        <dbReference type="ARBA" id="ARBA00022730"/>
    </source>
</evidence>
<dbReference type="GO" id="GO:1990904">
    <property type="term" value="C:ribonucleoprotein complex"/>
    <property type="evidence" value="ECO:0007669"/>
    <property type="project" value="UniProtKB-KW"/>
</dbReference>
<dbReference type="GO" id="GO:0006412">
    <property type="term" value="P:translation"/>
    <property type="evidence" value="ECO:0007669"/>
    <property type="project" value="UniProtKB-UniRule"/>
</dbReference>
<dbReference type="HAMAP" id="MF_01369_B">
    <property type="entry name" value="Ribosomal_uL23_B"/>
    <property type="match status" value="1"/>
</dbReference>
<dbReference type="EMBL" id="PFWS01000028">
    <property type="protein sequence ID" value="PJA47354.1"/>
    <property type="molecule type" value="Genomic_DNA"/>
</dbReference>
<comment type="similarity">
    <text evidence="1 6 7">Belongs to the universal ribosomal protein uL23 family.</text>
</comment>
<keyword evidence="4 6" id="KW-0689">Ribosomal protein</keyword>
<evidence type="ECO:0000256" key="4">
    <source>
        <dbReference type="ARBA" id="ARBA00022980"/>
    </source>
</evidence>
<dbReference type="SUPFAM" id="SSF54189">
    <property type="entry name" value="Ribosomal proteins S24e, L23 and L15e"/>
    <property type="match status" value="1"/>
</dbReference>
<gene>
    <name evidence="6 9" type="primary">rplW</name>
    <name evidence="9" type="ORF">CO172_01820</name>
</gene>
<comment type="function">
    <text evidence="6">One of the early assembly proteins it binds 23S rRNA. One of the proteins that surrounds the polypeptide exit tunnel on the outside of the ribosome. Forms the main docking site for trigger factor binding to the ribosome.</text>
</comment>
<dbReference type="PROSITE" id="PS00050">
    <property type="entry name" value="RIBOSOMAL_L23"/>
    <property type="match status" value="1"/>
</dbReference>
<evidence type="ECO:0000256" key="5">
    <source>
        <dbReference type="ARBA" id="ARBA00023274"/>
    </source>
</evidence>
<dbReference type="InterPro" id="IPR012678">
    <property type="entry name" value="Ribosomal_uL23/eL15/eS24_sf"/>
</dbReference>
<dbReference type="Pfam" id="PF00276">
    <property type="entry name" value="Ribosomal_L23"/>
    <property type="match status" value="1"/>
</dbReference>
<name>A0A2M7XHL1_9BACT</name>
<feature type="compositionally biased region" description="Basic and acidic residues" evidence="8">
    <location>
        <begin position="18"/>
        <end position="48"/>
    </location>
</feature>
<comment type="caution">
    <text evidence="9">The sequence shown here is derived from an EMBL/GenBank/DDBJ whole genome shotgun (WGS) entry which is preliminary data.</text>
</comment>
<dbReference type="GO" id="GO:0005840">
    <property type="term" value="C:ribosome"/>
    <property type="evidence" value="ECO:0007669"/>
    <property type="project" value="UniProtKB-KW"/>
</dbReference>
<feature type="compositionally biased region" description="Basic residues" evidence="8">
    <location>
        <begin position="49"/>
        <end position="60"/>
    </location>
</feature>
<dbReference type="GO" id="GO:0019843">
    <property type="term" value="F:rRNA binding"/>
    <property type="evidence" value="ECO:0007669"/>
    <property type="project" value="UniProtKB-UniRule"/>
</dbReference>
<dbReference type="Gene3D" id="3.30.70.330">
    <property type="match status" value="1"/>
</dbReference>
<evidence type="ECO:0000256" key="3">
    <source>
        <dbReference type="ARBA" id="ARBA00022884"/>
    </source>
</evidence>
<evidence type="ECO:0000256" key="6">
    <source>
        <dbReference type="HAMAP-Rule" id="MF_01369"/>
    </source>
</evidence>
<proteinExistence type="inferred from homology"/>
<keyword evidence="5 6" id="KW-0687">Ribonucleoprotein</keyword>
<evidence type="ECO:0000256" key="8">
    <source>
        <dbReference type="SAM" id="MobiDB-lite"/>
    </source>
</evidence>
<dbReference type="Proteomes" id="UP000229749">
    <property type="component" value="Unassembled WGS sequence"/>
</dbReference>
<protein>
    <recommendedName>
        <fullName evidence="6">Large ribosomal subunit protein uL23</fullName>
    </recommendedName>
</protein>
<keyword evidence="2 6" id="KW-0699">rRNA-binding</keyword>
<evidence type="ECO:0000313" key="10">
    <source>
        <dbReference type="Proteomes" id="UP000229749"/>
    </source>
</evidence>
<dbReference type="AlphaFoldDB" id="A0A2M7XHL1"/>
<organism evidence="9 10">
    <name type="scientific">Candidatus Uhrbacteria bacterium CG_4_9_14_3_um_filter_36_7</name>
    <dbReference type="NCBI Taxonomy" id="1975033"/>
    <lineage>
        <taxon>Bacteria</taxon>
        <taxon>Candidatus Uhriibacteriota</taxon>
    </lineage>
</organism>